<dbReference type="Gene3D" id="3.80.10.10">
    <property type="entry name" value="Ribonuclease Inhibitor"/>
    <property type="match status" value="1"/>
</dbReference>
<keyword evidence="2" id="KW-1185">Reference proteome</keyword>
<dbReference type="Proteomes" id="UP000703269">
    <property type="component" value="Unassembled WGS sequence"/>
</dbReference>
<protein>
    <recommendedName>
        <fullName evidence="3">F-box domain-containing protein</fullName>
    </recommendedName>
</protein>
<organism evidence="1 2">
    <name type="scientific">Phanerochaete sordida</name>
    <dbReference type="NCBI Taxonomy" id="48140"/>
    <lineage>
        <taxon>Eukaryota</taxon>
        <taxon>Fungi</taxon>
        <taxon>Dikarya</taxon>
        <taxon>Basidiomycota</taxon>
        <taxon>Agaricomycotina</taxon>
        <taxon>Agaricomycetes</taxon>
        <taxon>Polyporales</taxon>
        <taxon>Phanerochaetaceae</taxon>
        <taxon>Phanerochaete</taxon>
    </lineage>
</organism>
<dbReference type="SUPFAM" id="SSF52047">
    <property type="entry name" value="RNI-like"/>
    <property type="match status" value="1"/>
</dbReference>
<gene>
    <name evidence="1" type="ORF">PsYK624_011220</name>
</gene>
<accession>A0A9P3L7J8</accession>
<evidence type="ECO:0008006" key="3">
    <source>
        <dbReference type="Google" id="ProtNLM"/>
    </source>
</evidence>
<dbReference type="OrthoDB" id="2801180at2759"/>
<reference evidence="1 2" key="1">
    <citation type="submission" date="2021-08" db="EMBL/GenBank/DDBJ databases">
        <title>Draft Genome Sequence of Phanerochaete sordida strain YK-624.</title>
        <authorList>
            <person name="Mori T."/>
            <person name="Dohra H."/>
            <person name="Suzuki T."/>
            <person name="Kawagishi H."/>
            <person name="Hirai H."/>
        </authorList>
    </citation>
    <scope>NUCLEOTIDE SEQUENCE [LARGE SCALE GENOMIC DNA]</scope>
    <source>
        <strain evidence="1 2">YK-624</strain>
    </source>
</reference>
<evidence type="ECO:0000313" key="2">
    <source>
        <dbReference type="Proteomes" id="UP000703269"/>
    </source>
</evidence>
<dbReference type="EMBL" id="BPQB01000002">
    <property type="protein sequence ID" value="GJE85045.1"/>
    <property type="molecule type" value="Genomic_DNA"/>
</dbReference>
<comment type="caution">
    <text evidence="1">The sequence shown here is derived from an EMBL/GenBank/DDBJ whole genome shotgun (WGS) entry which is preliminary data.</text>
</comment>
<name>A0A9P3L7J8_9APHY</name>
<dbReference type="InterPro" id="IPR032675">
    <property type="entry name" value="LRR_dom_sf"/>
</dbReference>
<dbReference type="AlphaFoldDB" id="A0A9P3L7J8"/>
<evidence type="ECO:0000313" key="1">
    <source>
        <dbReference type="EMBL" id="GJE85045.1"/>
    </source>
</evidence>
<proteinExistence type="predicted"/>
<sequence length="508" mass="56299">MHLCLAIGEVVERIADHIFDPPVDRAGVLVPMALVSCAFRDAALSVVWRDLDNLSVLYYVLPARVLSRVNDLYTVTQPLNDQEWRRFLWYTAKIRSIGSVSPYDIVQSKVVNIGLDWDSVMRYHPGDRLLPNLEAVHCSEISTPGWLPQFIRPPLRELTIRFPEPWDATPLLEACRSCAGTMAHFEYSPPSLPRVSVEAETLQAERVSQAILSFEVLRTLIVPQITPEAFRHIGSLSSLKQLTTRLPEGFQTPANIPFHSLEHLELSYESLDAAPLIILLTHTAAPGLTELQIAHTRRGPPCSPSPAGTLALLHLLPKFTSLHSLTLLAQHGEHFDLNELSQPEHALTALAPLLALRHLTHLDLRDTHISPTPVELDAIIGAWPHIATLRLGDDAHDGAPTLQLEDLLPFALRCARLEALGLRVAVDGEKEYGEGMPSGESQSGVRYLWLGALTGPGSYRGAVRYIESLFPDALVHPSASFRTGDEAWRAMNELMAYSEGDDPESYYP</sequence>